<comment type="caution">
    <text evidence="1">The sequence shown here is derived from an EMBL/GenBank/DDBJ whole genome shotgun (WGS) entry which is preliminary data.</text>
</comment>
<name>A0A9Q0H4E9_9MAGN</name>
<dbReference type="AlphaFoldDB" id="A0A9Q0H4E9"/>
<sequence length="141" mass="16028">MFAPLEVSVLWPVHYMKRAKNSDFYKEHNWSERLSALKVDDITWRSKWMSTPCPVLRTQGNSCVEIMGLTQSSFYVPSMLYRQLNKLSSVVGDITDVSPPKELTKDFVWSIADAWHYRDHPAPTLMTTAASTEEIASSSGP</sequence>
<reference evidence="1" key="1">
    <citation type="journal article" date="2023" name="Plant J.">
        <title>The genome of the king protea, Protea cynaroides.</title>
        <authorList>
            <person name="Chang J."/>
            <person name="Duong T.A."/>
            <person name="Schoeman C."/>
            <person name="Ma X."/>
            <person name="Roodt D."/>
            <person name="Barker N."/>
            <person name="Li Z."/>
            <person name="Van de Peer Y."/>
            <person name="Mizrachi E."/>
        </authorList>
    </citation>
    <scope>NUCLEOTIDE SEQUENCE</scope>
    <source>
        <tissue evidence="1">Young leaves</tissue>
    </source>
</reference>
<dbReference type="Proteomes" id="UP001141806">
    <property type="component" value="Unassembled WGS sequence"/>
</dbReference>
<dbReference type="EMBL" id="JAMYWD010000009">
    <property type="protein sequence ID" value="KAJ4959662.1"/>
    <property type="molecule type" value="Genomic_DNA"/>
</dbReference>
<gene>
    <name evidence="1" type="ORF">NE237_019572</name>
</gene>
<proteinExistence type="predicted"/>
<protein>
    <submittedName>
        <fullName evidence="1">Uncharacterized protein</fullName>
    </submittedName>
</protein>
<evidence type="ECO:0000313" key="1">
    <source>
        <dbReference type="EMBL" id="KAJ4959662.1"/>
    </source>
</evidence>
<keyword evidence="2" id="KW-1185">Reference proteome</keyword>
<organism evidence="1 2">
    <name type="scientific">Protea cynaroides</name>
    <dbReference type="NCBI Taxonomy" id="273540"/>
    <lineage>
        <taxon>Eukaryota</taxon>
        <taxon>Viridiplantae</taxon>
        <taxon>Streptophyta</taxon>
        <taxon>Embryophyta</taxon>
        <taxon>Tracheophyta</taxon>
        <taxon>Spermatophyta</taxon>
        <taxon>Magnoliopsida</taxon>
        <taxon>Proteales</taxon>
        <taxon>Proteaceae</taxon>
        <taxon>Protea</taxon>
    </lineage>
</organism>
<accession>A0A9Q0H4E9</accession>
<evidence type="ECO:0000313" key="2">
    <source>
        <dbReference type="Proteomes" id="UP001141806"/>
    </source>
</evidence>